<name>A0A3P6T4C3_CYLGO</name>
<keyword evidence="2" id="KW-1185">Reference proteome</keyword>
<dbReference type="InterPro" id="IPR047860">
    <property type="entry name" value="Ribosomal_eS12_CS"/>
</dbReference>
<dbReference type="PROSITE" id="PS01189">
    <property type="entry name" value="RIBOSOMAL_S12E"/>
    <property type="match status" value="1"/>
</dbReference>
<evidence type="ECO:0000313" key="2">
    <source>
        <dbReference type="Proteomes" id="UP000271889"/>
    </source>
</evidence>
<dbReference type="OrthoDB" id="10249311at2759"/>
<accession>A0A3P6T4C3</accession>
<gene>
    <name evidence="1" type="ORF">CGOC_LOCUS5085</name>
</gene>
<dbReference type="EMBL" id="UYRV01014973">
    <property type="protein sequence ID" value="VDK60658.1"/>
    <property type="molecule type" value="Genomic_DNA"/>
</dbReference>
<protein>
    <submittedName>
        <fullName evidence="1">Uncharacterized protein</fullName>
    </submittedName>
</protein>
<evidence type="ECO:0000313" key="1">
    <source>
        <dbReference type="EMBL" id="VDK60658.1"/>
    </source>
</evidence>
<sequence length="50" mass="5412">MDVQGALKAVLRSASFADGLAKGLHEAAKALDNKNWICYALLHWLPVVCC</sequence>
<dbReference type="AlphaFoldDB" id="A0A3P6T4C3"/>
<dbReference type="Proteomes" id="UP000271889">
    <property type="component" value="Unassembled WGS sequence"/>
</dbReference>
<dbReference type="Gene3D" id="3.30.1330.30">
    <property type="match status" value="1"/>
</dbReference>
<proteinExistence type="predicted"/>
<dbReference type="SUPFAM" id="SSF55315">
    <property type="entry name" value="L30e-like"/>
    <property type="match status" value="1"/>
</dbReference>
<dbReference type="InterPro" id="IPR029064">
    <property type="entry name" value="Ribosomal_eL30-like_sf"/>
</dbReference>
<reference evidence="1 2" key="1">
    <citation type="submission" date="2018-11" db="EMBL/GenBank/DDBJ databases">
        <authorList>
            <consortium name="Pathogen Informatics"/>
        </authorList>
    </citation>
    <scope>NUCLEOTIDE SEQUENCE [LARGE SCALE GENOMIC DNA]</scope>
</reference>
<organism evidence="1 2">
    <name type="scientific">Cylicostephanus goldi</name>
    <name type="common">Nematode worm</name>
    <dbReference type="NCBI Taxonomy" id="71465"/>
    <lineage>
        <taxon>Eukaryota</taxon>
        <taxon>Metazoa</taxon>
        <taxon>Ecdysozoa</taxon>
        <taxon>Nematoda</taxon>
        <taxon>Chromadorea</taxon>
        <taxon>Rhabditida</taxon>
        <taxon>Rhabditina</taxon>
        <taxon>Rhabditomorpha</taxon>
        <taxon>Strongyloidea</taxon>
        <taxon>Strongylidae</taxon>
        <taxon>Cylicostephanus</taxon>
    </lineage>
</organism>